<name>A0A1V4JNF1_PATFA</name>
<comment type="caution">
    <text evidence="5">The sequence shown here is derived from an EMBL/GenBank/DDBJ whole genome shotgun (WGS) entry which is preliminary data.</text>
</comment>
<keyword evidence="6" id="KW-1185">Reference proteome</keyword>
<keyword evidence="2" id="KW-0677">Repeat</keyword>
<reference evidence="5 6" key="1">
    <citation type="submission" date="2016-02" db="EMBL/GenBank/DDBJ databases">
        <title>Band-tailed pigeon sequencing and assembly.</title>
        <authorList>
            <person name="Soares A.E."/>
            <person name="Novak B.J."/>
            <person name="Rice E.S."/>
            <person name="O'Connell B."/>
            <person name="Chang D."/>
            <person name="Weber S."/>
            <person name="Shapiro B."/>
        </authorList>
    </citation>
    <scope>NUCLEOTIDE SEQUENCE [LARGE SCALE GENOMIC DNA]</scope>
    <source>
        <strain evidence="5">BTP2013</strain>
        <tissue evidence="5">Blood</tissue>
    </source>
</reference>
<dbReference type="Proteomes" id="UP000190648">
    <property type="component" value="Unassembled WGS sequence"/>
</dbReference>
<accession>A0A1V4JNF1</accession>
<dbReference type="InterPro" id="IPR052311">
    <property type="entry name" value="MMS22L-TONSL_complex_comp"/>
</dbReference>
<dbReference type="PANTHER" id="PTHR46358:SF1">
    <property type="entry name" value="TONSOKU-LIKE PROTEIN"/>
    <property type="match status" value="1"/>
</dbReference>
<dbReference type="PROSITE" id="PS50297">
    <property type="entry name" value="ANK_REP_REGION"/>
    <property type="match status" value="1"/>
</dbReference>
<evidence type="ECO:0000256" key="2">
    <source>
        <dbReference type="ARBA" id="ARBA00022737"/>
    </source>
</evidence>
<dbReference type="GO" id="GO:0031297">
    <property type="term" value="P:replication fork processing"/>
    <property type="evidence" value="ECO:0007669"/>
    <property type="project" value="TreeGrafter"/>
</dbReference>
<dbReference type="STRING" id="372326.A0A1V4JNF1"/>
<dbReference type="SUPFAM" id="SSF48403">
    <property type="entry name" value="Ankyrin repeat"/>
    <property type="match status" value="1"/>
</dbReference>
<protein>
    <submittedName>
        <fullName evidence="5">Uncharacterized protein</fullName>
    </submittedName>
</protein>
<comment type="subcellular location">
    <subcellularLocation>
        <location evidence="1">Nucleus</location>
    </subcellularLocation>
</comment>
<gene>
    <name evidence="5" type="ORF">AV530_013981</name>
</gene>
<dbReference type="Gene3D" id="1.25.40.20">
    <property type="entry name" value="Ankyrin repeat-containing domain"/>
    <property type="match status" value="1"/>
</dbReference>
<evidence type="ECO:0000256" key="4">
    <source>
        <dbReference type="PROSITE-ProRule" id="PRU00023"/>
    </source>
</evidence>
<dbReference type="GO" id="GO:0000724">
    <property type="term" value="P:double-strand break repair via homologous recombination"/>
    <property type="evidence" value="ECO:0007669"/>
    <property type="project" value="TreeGrafter"/>
</dbReference>
<dbReference type="PANTHER" id="PTHR46358">
    <property type="entry name" value="TONSOKU-LIKE PROTEIN"/>
    <property type="match status" value="1"/>
</dbReference>
<evidence type="ECO:0000313" key="5">
    <source>
        <dbReference type="EMBL" id="OPJ73718.1"/>
    </source>
</evidence>
<dbReference type="InterPro" id="IPR036770">
    <property type="entry name" value="Ankyrin_rpt-contain_sf"/>
</dbReference>
<proteinExistence type="predicted"/>
<dbReference type="OrthoDB" id="5806726at2759"/>
<dbReference type="GO" id="GO:0043596">
    <property type="term" value="C:nuclear replication fork"/>
    <property type="evidence" value="ECO:0007669"/>
    <property type="project" value="TreeGrafter"/>
</dbReference>
<evidence type="ECO:0000313" key="6">
    <source>
        <dbReference type="Proteomes" id="UP000190648"/>
    </source>
</evidence>
<dbReference type="Pfam" id="PF13637">
    <property type="entry name" value="Ank_4"/>
    <property type="match status" value="1"/>
</dbReference>
<feature type="repeat" description="ANK" evidence="4">
    <location>
        <begin position="9"/>
        <end position="41"/>
    </location>
</feature>
<evidence type="ECO:0000256" key="3">
    <source>
        <dbReference type="ARBA" id="ARBA00023242"/>
    </source>
</evidence>
<keyword evidence="3" id="KW-0539">Nucleus</keyword>
<dbReference type="InterPro" id="IPR002110">
    <property type="entry name" value="Ankyrin_rpt"/>
</dbReference>
<dbReference type="PROSITE" id="PS50088">
    <property type="entry name" value="ANK_REPEAT"/>
    <property type="match status" value="1"/>
</dbReference>
<keyword evidence="4" id="KW-0040">ANK repeat</keyword>
<sequence length="66" mass="7368">MGWLRRNERGETPLHRACIEGDLRRVRLLLGQGHPLNPRDYCGWTPLHEACNHGHLGELGGTGGTE</sequence>
<dbReference type="EMBL" id="LSYS01006886">
    <property type="protein sequence ID" value="OPJ73718.1"/>
    <property type="molecule type" value="Genomic_DNA"/>
</dbReference>
<organism evidence="5 6">
    <name type="scientific">Patagioenas fasciata monilis</name>
    <dbReference type="NCBI Taxonomy" id="372326"/>
    <lineage>
        <taxon>Eukaryota</taxon>
        <taxon>Metazoa</taxon>
        <taxon>Chordata</taxon>
        <taxon>Craniata</taxon>
        <taxon>Vertebrata</taxon>
        <taxon>Euteleostomi</taxon>
        <taxon>Archelosauria</taxon>
        <taxon>Archosauria</taxon>
        <taxon>Dinosauria</taxon>
        <taxon>Saurischia</taxon>
        <taxon>Theropoda</taxon>
        <taxon>Coelurosauria</taxon>
        <taxon>Aves</taxon>
        <taxon>Neognathae</taxon>
        <taxon>Neoaves</taxon>
        <taxon>Columbimorphae</taxon>
        <taxon>Columbiformes</taxon>
        <taxon>Columbidae</taxon>
        <taxon>Patagioenas</taxon>
    </lineage>
</organism>
<dbReference type="AlphaFoldDB" id="A0A1V4JNF1"/>
<evidence type="ECO:0000256" key="1">
    <source>
        <dbReference type="ARBA" id="ARBA00004123"/>
    </source>
</evidence>